<sequence>MELNSTIGSDVGPTSMRNEVRAIGNADNIDVRSSFEAHESVAGNENEKGNQVSNMAPSSHQSRPSDEIPKEIAYADWDLNLLQDHFNFDPQNATSDADFLFSLPEMFPLDEDISHSIQIPLSISPIVAEEKSTLVKDAFKMATGRWTPTARNFQADEEKNLLATQGTNIATESFEKWDCLGHLVKSFLAWHIGQEDTWIHIPTFSVSHVSIELLAAIIAGGAVRSSNRAVQKFGLAIHEVLSVQLWKTSQVSSILTRDLEFLQAYALQIEIGLWSGDKRKMEMAGGSIGNLVNMLRGGGRYRRFAHASRSPLSDECGTSLEEKWRNWVEQQSFTRLVYHTHAHCAQESITGNVTFT</sequence>
<accession>A0AA38RKI3</accession>
<feature type="region of interest" description="Disordered" evidence="6">
    <location>
        <begin position="37"/>
        <end position="66"/>
    </location>
</feature>
<evidence type="ECO:0000313" key="7">
    <source>
        <dbReference type="EMBL" id="KAJ9149785.1"/>
    </source>
</evidence>
<keyword evidence="2" id="KW-0862">Zinc</keyword>
<evidence type="ECO:0000256" key="4">
    <source>
        <dbReference type="ARBA" id="ARBA00023163"/>
    </source>
</evidence>
<protein>
    <recommendedName>
        <fullName evidence="9">Transcription factor domain-containing protein</fullName>
    </recommendedName>
</protein>
<evidence type="ECO:0000256" key="3">
    <source>
        <dbReference type="ARBA" id="ARBA00023015"/>
    </source>
</evidence>
<keyword evidence="1" id="KW-0479">Metal-binding</keyword>
<keyword evidence="8" id="KW-1185">Reference proteome</keyword>
<evidence type="ECO:0008006" key="9">
    <source>
        <dbReference type="Google" id="ProtNLM"/>
    </source>
</evidence>
<keyword evidence="4" id="KW-0804">Transcription</keyword>
<evidence type="ECO:0000256" key="5">
    <source>
        <dbReference type="ARBA" id="ARBA00023242"/>
    </source>
</evidence>
<reference evidence="7" key="1">
    <citation type="submission" date="2022-07" db="EMBL/GenBank/DDBJ databases">
        <title>Fungi with potential for degradation of polypropylene.</title>
        <authorList>
            <person name="Gostincar C."/>
        </authorList>
    </citation>
    <scope>NUCLEOTIDE SEQUENCE</scope>
    <source>
        <strain evidence="7">EXF-13308</strain>
    </source>
</reference>
<dbReference type="Proteomes" id="UP001174694">
    <property type="component" value="Unassembled WGS sequence"/>
</dbReference>
<comment type="caution">
    <text evidence="7">The sequence shown here is derived from an EMBL/GenBank/DDBJ whole genome shotgun (WGS) entry which is preliminary data.</text>
</comment>
<feature type="compositionally biased region" description="Polar residues" evidence="6">
    <location>
        <begin position="49"/>
        <end position="62"/>
    </location>
</feature>
<evidence type="ECO:0000256" key="6">
    <source>
        <dbReference type="SAM" id="MobiDB-lite"/>
    </source>
</evidence>
<keyword evidence="5" id="KW-0539">Nucleus</keyword>
<evidence type="ECO:0000256" key="1">
    <source>
        <dbReference type="ARBA" id="ARBA00022723"/>
    </source>
</evidence>
<name>A0AA38RKI3_9PEZI</name>
<keyword evidence="3" id="KW-0805">Transcription regulation</keyword>
<evidence type="ECO:0000256" key="2">
    <source>
        <dbReference type="ARBA" id="ARBA00022833"/>
    </source>
</evidence>
<dbReference type="AlphaFoldDB" id="A0AA38RKI3"/>
<organism evidence="7 8">
    <name type="scientific">Pleurostoma richardsiae</name>
    <dbReference type="NCBI Taxonomy" id="41990"/>
    <lineage>
        <taxon>Eukaryota</taxon>
        <taxon>Fungi</taxon>
        <taxon>Dikarya</taxon>
        <taxon>Ascomycota</taxon>
        <taxon>Pezizomycotina</taxon>
        <taxon>Sordariomycetes</taxon>
        <taxon>Sordariomycetidae</taxon>
        <taxon>Calosphaeriales</taxon>
        <taxon>Pleurostomataceae</taxon>
        <taxon>Pleurostoma</taxon>
    </lineage>
</organism>
<evidence type="ECO:0000313" key="8">
    <source>
        <dbReference type="Proteomes" id="UP001174694"/>
    </source>
</evidence>
<dbReference type="PANTHER" id="PTHR47660:SF2">
    <property type="entry name" value="TRANSCRIPTION FACTOR WITH C2H2 AND ZN(2)-CYS(6) DNA BINDING DOMAIN (EUROFUNG)"/>
    <property type="match status" value="1"/>
</dbReference>
<dbReference type="PANTHER" id="PTHR47660">
    <property type="entry name" value="TRANSCRIPTION FACTOR WITH C2H2 AND ZN(2)-CYS(6) DNA BINDING DOMAIN (EUROFUNG)-RELATED-RELATED"/>
    <property type="match status" value="1"/>
</dbReference>
<gene>
    <name evidence="7" type="ORF">NKR23_g4078</name>
</gene>
<dbReference type="GO" id="GO:0046872">
    <property type="term" value="F:metal ion binding"/>
    <property type="evidence" value="ECO:0007669"/>
    <property type="project" value="UniProtKB-KW"/>
</dbReference>
<proteinExistence type="predicted"/>
<dbReference type="EMBL" id="JANBVO010000009">
    <property type="protein sequence ID" value="KAJ9149785.1"/>
    <property type="molecule type" value="Genomic_DNA"/>
</dbReference>